<name>A0A1H9X150_9RHOB</name>
<gene>
    <name evidence="7" type="ORF">SAMN04490244_11646</name>
</gene>
<dbReference type="Proteomes" id="UP000198885">
    <property type="component" value="Unassembled WGS sequence"/>
</dbReference>
<feature type="transmembrane region" description="Helical" evidence="5">
    <location>
        <begin position="31"/>
        <end position="52"/>
    </location>
</feature>
<evidence type="ECO:0000313" key="8">
    <source>
        <dbReference type="Proteomes" id="UP000198885"/>
    </source>
</evidence>
<keyword evidence="3 5" id="KW-1133">Transmembrane helix</keyword>
<reference evidence="7 8" key="1">
    <citation type="submission" date="2016-10" db="EMBL/GenBank/DDBJ databases">
        <authorList>
            <person name="de Groot N.N."/>
        </authorList>
    </citation>
    <scope>NUCLEOTIDE SEQUENCE [LARGE SCALE GENOMIC DNA]</scope>
    <source>
        <strain evidence="7 8">DSM 23042</strain>
    </source>
</reference>
<protein>
    <submittedName>
        <fullName evidence="7">Type IV secretion system protein VirB8</fullName>
    </submittedName>
</protein>
<dbReference type="OrthoDB" id="7366154at2"/>
<organism evidence="7 8">
    <name type="scientific">Tranquillimonas rosea</name>
    <dbReference type="NCBI Taxonomy" id="641238"/>
    <lineage>
        <taxon>Bacteria</taxon>
        <taxon>Pseudomonadati</taxon>
        <taxon>Pseudomonadota</taxon>
        <taxon>Alphaproteobacteria</taxon>
        <taxon>Rhodobacterales</taxon>
        <taxon>Roseobacteraceae</taxon>
        <taxon>Tranquillimonas</taxon>
    </lineage>
</organism>
<sequence length="221" mass="24639">MSEAGVAKQDEIIEEELVYGARRRERLWQKVALVSAVFGIAGCLAAAAVSVLDVEPPPVVVPVDSETGMAVPNAAVEAVSLTERPAIIQAEVYRYVNARETYNQLDNDVRIERVLAMSDGNAESSLRQLWTSGHADYPPNNYGEDARLDVQIDSINLITNNRAQVRFRKRLTSNEGTQTGSFTATLLYEFRPAQMRQIDDVWRNPFGFTVTEYAVVSDRQE</sequence>
<dbReference type="InterPro" id="IPR032710">
    <property type="entry name" value="NTF2-like_dom_sf"/>
</dbReference>
<dbReference type="AlphaFoldDB" id="A0A1H9X150"/>
<evidence type="ECO:0000256" key="5">
    <source>
        <dbReference type="SAM" id="Phobius"/>
    </source>
</evidence>
<feature type="domain" description="Bacterial virulence protein VirB8" evidence="6">
    <location>
        <begin position="12"/>
        <end position="215"/>
    </location>
</feature>
<keyword evidence="8" id="KW-1185">Reference proteome</keyword>
<dbReference type="Gene3D" id="3.10.450.230">
    <property type="entry name" value="VirB8 protein"/>
    <property type="match status" value="1"/>
</dbReference>
<evidence type="ECO:0000256" key="2">
    <source>
        <dbReference type="ARBA" id="ARBA00022692"/>
    </source>
</evidence>
<dbReference type="STRING" id="641238.SAMN04490244_11646"/>
<dbReference type="GO" id="GO:0016020">
    <property type="term" value="C:membrane"/>
    <property type="evidence" value="ECO:0007669"/>
    <property type="project" value="UniProtKB-SubCell"/>
</dbReference>
<dbReference type="Pfam" id="PF04335">
    <property type="entry name" value="VirB8"/>
    <property type="match status" value="1"/>
</dbReference>
<keyword evidence="4 5" id="KW-0472">Membrane</keyword>
<dbReference type="InterPro" id="IPR007430">
    <property type="entry name" value="VirB8"/>
</dbReference>
<evidence type="ECO:0000256" key="3">
    <source>
        <dbReference type="ARBA" id="ARBA00022989"/>
    </source>
</evidence>
<dbReference type="SUPFAM" id="SSF54427">
    <property type="entry name" value="NTF2-like"/>
    <property type="match status" value="1"/>
</dbReference>
<evidence type="ECO:0000256" key="1">
    <source>
        <dbReference type="ARBA" id="ARBA00004167"/>
    </source>
</evidence>
<keyword evidence="2 5" id="KW-0812">Transmembrane</keyword>
<dbReference type="CDD" id="cd16424">
    <property type="entry name" value="VirB8"/>
    <property type="match status" value="1"/>
</dbReference>
<evidence type="ECO:0000259" key="6">
    <source>
        <dbReference type="Pfam" id="PF04335"/>
    </source>
</evidence>
<dbReference type="RefSeq" id="WP_092696174.1">
    <property type="nucleotide sequence ID" value="NZ_FOGU01000016.1"/>
</dbReference>
<evidence type="ECO:0000256" key="4">
    <source>
        <dbReference type="ARBA" id="ARBA00023136"/>
    </source>
</evidence>
<proteinExistence type="predicted"/>
<accession>A0A1H9X150</accession>
<evidence type="ECO:0000313" key="7">
    <source>
        <dbReference type="EMBL" id="SES39928.1"/>
    </source>
</evidence>
<comment type="subcellular location">
    <subcellularLocation>
        <location evidence="1">Membrane</location>
        <topology evidence="1">Single-pass membrane protein</topology>
    </subcellularLocation>
</comment>
<dbReference type="EMBL" id="FOGU01000016">
    <property type="protein sequence ID" value="SES39928.1"/>
    <property type="molecule type" value="Genomic_DNA"/>
</dbReference>